<evidence type="ECO:0000256" key="3">
    <source>
        <dbReference type="ARBA" id="ARBA00022801"/>
    </source>
</evidence>
<dbReference type="CDD" id="cd00063">
    <property type="entry name" value="FN3"/>
    <property type="match status" value="2"/>
</dbReference>
<feature type="domain" description="F5/8 type C" evidence="11">
    <location>
        <begin position="452"/>
        <end position="592"/>
    </location>
</feature>
<keyword evidence="10" id="KW-0732">Signal</keyword>
<sequence length="829" mass="85560">MSVWARMLRVGVVAAVALGLGLVVLPPALAADPPPSPNVHLFYYSWYGSPAGYGQYRHWQQGGHTPPGDVGANLYPTLGAYDSADYAGAVAQHMAWVKRSGAGVIVYSWWGQGSYEDQRAAGVLAAAAAQGIKVAWHLEPYAGRSAASTVADINYINSTYGASPGFYRDAAHGNRPAFYVFESLLISDWSAIAPLKATNIILAQTTDTSKVAGFGGMYTYDGIAGSTAPGWANAAAFCKANGLIWAPSVAPGYIDDRAVPGNTTPTVGRANGATYDLQWNNALGTATGGLPDWVSVTSFNEWHEGSSIEPASSTPPAGQGYQTFDGAYGLTGVAAETAYLDRTRYWATEFANRAGPGDVVPPSVPAGLTVTGKTATSVSLSWSPSVDNVAVVGYTVYREAGATDPVVASPTGTSTTITGLSPSTSYGFYVRARDAAGSFSGPSTTVTVVTDAQSPQANLAYQRPVTASTSNGGFPASNAVDGGAGSYWESANNVFPQTITVDLGAAQPVGRVVLKLPPSWGTRTQGIAVLGSTDNATFGTLAATAGRIFDPAAANTVTIPFPPGVARWVRLAIASNTGWPAGQIGEFEVYAGTPVDTDVPTVPANLISTGKTQTTISLSWSPSTDSSGIANYLVRQNGVLVGTPTGTTFTATGLTANTAYTFTVAAVDPPGNASGQSAPLTVTTSPVTPGNPNVVLGKPITCTGQTQTYVPANAVDGNANTYWESPTGAFPQWCVIDLGAVTTISRVVVKLPPSGSWATRTQTIALLGGTNGTSFTALTPPTAYTFNPATGNTVVITFTPTPVRYLRITFTTNSGWPAAQASEIEAYAS</sequence>
<keyword evidence="5" id="KW-1133">Transmembrane helix</keyword>
<feature type="domain" description="Fibronectin type-III" evidence="12">
    <location>
        <begin position="364"/>
        <end position="453"/>
    </location>
</feature>
<dbReference type="GO" id="GO:0000272">
    <property type="term" value="P:polysaccharide catabolic process"/>
    <property type="evidence" value="ECO:0007669"/>
    <property type="project" value="UniProtKB-KW"/>
</dbReference>
<dbReference type="CDD" id="cd11574">
    <property type="entry name" value="GH99"/>
    <property type="match status" value="1"/>
</dbReference>
<keyword evidence="9" id="KW-0119">Carbohydrate metabolism</keyword>
<proteinExistence type="predicted"/>
<evidence type="ECO:0000256" key="9">
    <source>
        <dbReference type="ARBA" id="ARBA00023326"/>
    </source>
</evidence>
<keyword evidence="8" id="KW-0326">Glycosidase</keyword>
<evidence type="ECO:0000256" key="8">
    <source>
        <dbReference type="ARBA" id="ARBA00023295"/>
    </source>
</evidence>
<dbReference type="Gene3D" id="2.60.120.260">
    <property type="entry name" value="Galactose-binding domain-like"/>
    <property type="match status" value="2"/>
</dbReference>
<dbReference type="Pfam" id="PF16317">
    <property type="entry name" value="Glyco_hydro_99"/>
    <property type="match status" value="1"/>
</dbReference>
<dbReference type="SMART" id="SM00060">
    <property type="entry name" value="FN3"/>
    <property type="match status" value="2"/>
</dbReference>
<feature type="domain" description="F5/8 type C" evidence="11">
    <location>
        <begin position="683"/>
        <end position="829"/>
    </location>
</feature>
<dbReference type="PANTHER" id="PTHR13572:SF4">
    <property type="entry name" value="RE57134P"/>
    <property type="match status" value="1"/>
</dbReference>
<dbReference type="Gene3D" id="2.60.40.10">
    <property type="entry name" value="Immunoglobulins"/>
    <property type="match status" value="2"/>
</dbReference>
<keyword evidence="7" id="KW-0472">Membrane</keyword>
<feature type="signal peptide" evidence="10">
    <location>
        <begin position="1"/>
        <end position="30"/>
    </location>
</feature>
<dbReference type="AlphaFoldDB" id="A0A841C128"/>
<keyword evidence="3" id="KW-0378">Hydrolase</keyword>
<feature type="chain" id="PRO_5032695944" evidence="10">
    <location>
        <begin position="31"/>
        <end position="829"/>
    </location>
</feature>
<evidence type="ECO:0000256" key="2">
    <source>
        <dbReference type="ARBA" id="ARBA00022692"/>
    </source>
</evidence>
<evidence type="ECO:0000259" key="12">
    <source>
        <dbReference type="PROSITE" id="PS50853"/>
    </source>
</evidence>
<evidence type="ECO:0000256" key="10">
    <source>
        <dbReference type="SAM" id="SignalP"/>
    </source>
</evidence>
<dbReference type="InterPro" id="IPR000421">
    <property type="entry name" value="FA58C"/>
</dbReference>
<dbReference type="Pfam" id="PF00041">
    <property type="entry name" value="fn3"/>
    <property type="match status" value="2"/>
</dbReference>
<dbReference type="SUPFAM" id="SSF49785">
    <property type="entry name" value="Galactose-binding domain-like"/>
    <property type="match status" value="2"/>
</dbReference>
<evidence type="ECO:0000313" key="14">
    <source>
        <dbReference type="Proteomes" id="UP000587527"/>
    </source>
</evidence>
<protein>
    <submittedName>
        <fullName evidence="13">Chitodextrinase</fullName>
    </submittedName>
</protein>
<comment type="subcellular location">
    <subcellularLocation>
        <location evidence="1">Golgi apparatus membrane</location>
        <topology evidence="1">Single-pass type II membrane protein</topology>
    </subcellularLocation>
</comment>
<evidence type="ECO:0000256" key="4">
    <source>
        <dbReference type="ARBA" id="ARBA00022968"/>
    </source>
</evidence>
<dbReference type="PROSITE" id="PS50022">
    <property type="entry name" value="FA58C_3"/>
    <property type="match status" value="2"/>
</dbReference>
<accession>A0A841C128</accession>
<feature type="domain" description="Fibronectin type-III" evidence="12">
    <location>
        <begin position="602"/>
        <end position="687"/>
    </location>
</feature>
<dbReference type="RefSeq" id="WP_184842667.1">
    <property type="nucleotide sequence ID" value="NZ_JACHMN010000003.1"/>
</dbReference>
<dbReference type="InterPro" id="IPR003961">
    <property type="entry name" value="FN3_dom"/>
</dbReference>
<name>A0A841C128_9ACTN</name>
<keyword evidence="4" id="KW-0735">Signal-anchor</keyword>
<evidence type="ECO:0000313" key="13">
    <source>
        <dbReference type="EMBL" id="MBB5872670.1"/>
    </source>
</evidence>
<evidence type="ECO:0000256" key="1">
    <source>
        <dbReference type="ARBA" id="ARBA00004323"/>
    </source>
</evidence>
<dbReference type="InterPro" id="IPR013783">
    <property type="entry name" value="Ig-like_fold"/>
</dbReference>
<evidence type="ECO:0000256" key="7">
    <source>
        <dbReference type="ARBA" id="ARBA00023136"/>
    </source>
</evidence>
<dbReference type="InterPro" id="IPR026071">
    <property type="entry name" value="Glyco_Hydrolase_99"/>
</dbReference>
<dbReference type="SMART" id="SM00231">
    <property type="entry name" value="FA58C"/>
    <property type="match status" value="2"/>
</dbReference>
<evidence type="ECO:0000256" key="6">
    <source>
        <dbReference type="ARBA" id="ARBA00023034"/>
    </source>
</evidence>
<evidence type="ECO:0000259" key="11">
    <source>
        <dbReference type="PROSITE" id="PS50022"/>
    </source>
</evidence>
<dbReference type="InterPro" id="IPR036116">
    <property type="entry name" value="FN3_sf"/>
</dbReference>
<reference evidence="13 14" key="1">
    <citation type="submission" date="2020-08" db="EMBL/GenBank/DDBJ databases">
        <title>Sequencing the genomes of 1000 actinobacteria strains.</title>
        <authorList>
            <person name="Klenk H.-P."/>
        </authorList>
    </citation>
    <scope>NUCLEOTIDE SEQUENCE [LARGE SCALE GENOMIC DNA]</scope>
    <source>
        <strain evidence="13 14">DSM 45362</strain>
    </source>
</reference>
<dbReference type="Pfam" id="PF00754">
    <property type="entry name" value="F5_F8_type_C"/>
    <property type="match status" value="2"/>
</dbReference>
<dbReference type="PANTHER" id="PTHR13572">
    <property type="entry name" value="ENDO-ALPHA-1,2-MANNOSIDASE"/>
    <property type="match status" value="1"/>
</dbReference>
<keyword evidence="14" id="KW-1185">Reference proteome</keyword>
<gene>
    <name evidence="13" type="ORF">F4553_006104</name>
</gene>
<keyword evidence="9" id="KW-0624">Polysaccharide degradation</keyword>
<evidence type="ECO:0000256" key="5">
    <source>
        <dbReference type="ARBA" id="ARBA00022989"/>
    </source>
</evidence>
<keyword evidence="6" id="KW-0333">Golgi apparatus</keyword>
<dbReference type="SUPFAM" id="SSF49265">
    <property type="entry name" value="Fibronectin type III"/>
    <property type="match status" value="2"/>
</dbReference>
<dbReference type="GO" id="GO:0004559">
    <property type="term" value="F:alpha-mannosidase activity"/>
    <property type="evidence" value="ECO:0007669"/>
    <property type="project" value="TreeGrafter"/>
</dbReference>
<dbReference type="PROSITE" id="PS50853">
    <property type="entry name" value="FN3"/>
    <property type="match status" value="2"/>
</dbReference>
<keyword evidence="2" id="KW-0812">Transmembrane</keyword>
<dbReference type="Gene3D" id="3.20.20.80">
    <property type="entry name" value="Glycosidases"/>
    <property type="match status" value="1"/>
</dbReference>
<comment type="caution">
    <text evidence="13">The sequence shown here is derived from an EMBL/GenBank/DDBJ whole genome shotgun (WGS) entry which is preliminary data.</text>
</comment>
<dbReference type="EMBL" id="JACHMN010000003">
    <property type="protein sequence ID" value="MBB5872670.1"/>
    <property type="molecule type" value="Genomic_DNA"/>
</dbReference>
<dbReference type="Proteomes" id="UP000587527">
    <property type="component" value="Unassembled WGS sequence"/>
</dbReference>
<dbReference type="InterPro" id="IPR008979">
    <property type="entry name" value="Galactose-bd-like_sf"/>
</dbReference>
<organism evidence="13 14">
    <name type="scientific">Allocatelliglobosispora scoriae</name>
    <dbReference type="NCBI Taxonomy" id="643052"/>
    <lineage>
        <taxon>Bacteria</taxon>
        <taxon>Bacillati</taxon>
        <taxon>Actinomycetota</taxon>
        <taxon>Actinomycetes</taxon>
        <taxon>Micromonosporales</taxon>
        <taxon>Micromonosporaceae</taxon>
        <taxon>Allocatelliglobosispora</taxon>
    </lineage>
</organism>